<dbReference type="PRINTS" id="PR00368">
    <property type="entry name" value="FADPNR"/>
</dbReference>
<keyword evidence="5" id="KW-0547">Nucleotide-binding</keyword>
<evidence type="ECO:0000256" key="5">
    <source>
        <dbReference type="PIRSR" id="PIRSR000350-3"/>
    </source>
</evidence>
<evidence type="ECO:0000313" key="9">
    <source>
        <dbReference type="EMBL" id="HJG90084.1"/>
    </source>
</evidence>
<dbReference type="SUPFAM" id="SSF51905">
    <property type="entry name" value="FAD/NAD(P)-binding domain"/>
    <property type="match status" value="1"/>
</dbReference>
<protein>
    <submittedName>
        <fullName evidence="9">NAD(P)/FAD-dependent oxidoreductase</fullName>
    </submittedName>
</protein>
<name>A0A921SW52_9MICO</name>
<feature type="domain" description="Pyridine nucleotide-disulphide oxidoreductase dimerisation" evidence="7">
    <location>
        <begin position="383"/>
        <end position="488"/>
    </location>
</feature>
<keyword evidence="2" id="KW-0285">Flavoprotein</keyword>
<gene>
    <name evidence="9" type="ORF">K8V81_00025</name>
</gene>
<dbReference type="PRINTS" id="PR00411">
    <property type="entry name" value="PNDRDTASEI"/>
</dbReference>
<feature type="disulfide bond" description="Redox-active" evidence="6">
    <location>
        <begin position="55"/>
        <end position="60"/>
    </location>
</feature>
<dbReference type="Proteomes" id="UP000742460">
    <property type="component" value="Unassembled WGS sequence"/>
</dbReference>
<dbReference type="InterPro" id="IPR001100">
    <property type="entry name" value="Pyr_nuc-diS_OxRdtase"/>
</dbReference>
<dbReference type="InterPro" id="IPR004099">
    <property type="entry name" value="Pyr_nucl-diS_OxRdtase_dimer"/>
</dbReference>
<dbReference type="PIRSF" id="PIRSF000350">
    <property type="entry name" value="Mercury_reductase_MerA"/>
    <property type="match status" value="1"/>
</dbReference>
<reference evidence="9" key="1">
    <citation type="journal article" date="2021" name="PeerJ">
        <title>Extensive microbial diversity within the chicken gut microbiome revealed by metagenomics and culture.</title>
        <authorList>
            <person name="Gilroy R."/>
            <person name="Ravi A."/>
            <person name="Getino M."/>
            <person name="Pursley I."/>
            <person name="Horton D.L."/>
            <person name="Alikhan N.F."/>
            <person name="Baker D."/>
            <person name="Gharbi K."/>
            <person name="Hall N."/>
            <person name="Watson M."/>
            <person name="Adriaenssens E.M."/>
            <person name="Foster-Nyarko E."/>
            <person name="Jarju S."/>
            <person name="Secka A."/>
            <person name="Antonio M."/>
            <person name="Oren A."/>
            <person name="Chaudhuri R.R."/>
            <person name="La Ragione R."/>
            <person name="Hildebrand F."/>
            <person name="Pallen M.J."/>
        </authorList>
    </citation>
    <scope>NUCLEOTIDE SEQUENCE</scope>
    <source>
        <strain evidence="9">ChiGjej5B5-22894</strain>
    </source>
</reference>
<evidence type="ECO:0000256" key="4">
    <source>
        <dbReference type="ARBA" id="ARBA00023027"/>
    </source>
</evidence>
<reference evidence="9" key="2">
    <citation type="submission" date="2021-09" db="EMBL/GenBank/DDBJ databases">
        <authorList>
            <person name="Gilroy R."/>
        </authorList>
    </citation>
    <scope>NUCLEOTIDE SEQUENCE</scope>
    <source>
        <strain evidence="9">ChiGjej5B5-22894</strain>
    </source>
</reference>
<keyword evidence="4 5" id="KW-0520">NAD</keyword>
<feature type="domain" description="FAD/NAD(P)-binding" evidence="8">
    <location>
        <begin position="18"/>
        <end position="313"/>
    </location>
</feature>
<dbReference type="GO" id="GO:0050660">
    <property type="term" value="F:flavin adenine dinucleotide binding"/>
    <property type="evidence" value="ECO:0007669"/>
    <property type="project" value="TreeGrafter"/>
</dbReference>
<dbReference type="GO" id="GO:0004148">
    <property type="term" value="F:dihydrolipoyl dehydrogenase (NADH) activity"/>
    <property type="evidence" value="ECO:0007669"/>
    <property type="project" value="TreeGrafter"/>
</dbReference>
<dbReference type="GO" id="GO:0006103">
    <property type="term" value="P:2-oxoglutarate metabolic process"/>
    <property type="evidence" value="ECO:0007669"/>
    <property type="project" value="TreeGrafter"/>
</dbReference>
<dbReference type="Pfam" id="PF02852">
    <property type="entry name" value="Pyr_redox_dim"/>
    <property type="match status" value="1"/>
</dbReference>
<dbReference type="Gene3D" id="3.50.50.60">
    <property type="entry name" value="FAD/NAD(P)-binding domain"/>
    <property type="match status" value="2"/>
</dbReference>
<comment type="cofactor">
    <cofactor evidence="5">
        <name>FAD</name>
        <dbReference type="ChEBI" id="CHEBI:57692"/>
    </cofactor>
    <text evidence="5">Binds 1 FAD per subunit.</text>
</comment>
<comment type="similarity">
    <text evidence="1">Belongs to the class-I pyridine nucleotide-disulfide oxidoreductase family.</text>
</comment>
<feature type="binding site" evidence="5">
    <location>
        <begin position="197"/>
        <end position="204"/>
    </location>
    <ligand>
        <name>NAD(+)</name>
        <dbReference type="ChEBI" id="CHEBI:57540"/>
    </ligand>
</feature>
<comment type="caution">
    <text evidence="9">The sequence shown here is derived from an EMBL/GenBank/DDBJ whole genome shotgun (WGS) entry which is preliminary data.</text>
</comment>
<evidence type="ECO:0000256" key="1">
    <source>
        <dbReference type="ARBA" id="ARBA00007532"/>
    </source>
</evidence>
<evidence type="ECO:0000313" key="10">
    <source>
        <dbReference type="Proteomes" id="UP000742460"/>
    </source>
</evidence>
<dbReference type="InterPro" id="IPR050151">
    <property type="entry name" value="Class-I_Pyr_Nuc-Dis_Oxidored"/>
</dbReference>
<dbReference type="Gene3D" id="3.30.390.30">
    <property type="match status" value="1"/>
</dbReference>
<sequence>MGTDAPSTPTPASEITADVVVLGGGPVGENLAQYAIEGTDLSAVIVESELLGGECSYYACIPSKVLLRPTAVADTAAHLPGLSAPTLEQEKLLASRDQWVSHYDDSGQVEWAASAGIQVLRGHGRLVSEREVLVTPPSEARPGDPEAGATRVHARRAVVLASGSSATIPPELAQLSPWTSRDATGVQEVPQRLAIVGGGVVAVEAATWMAALGSEVTLLVRGDALLRGFEPFAGKHVLDALQERGVTVQLSISVVSAEREEARETGLGRVHGGAVTLQVQDASGTREIVVDEVLAATGRRPRLDDLGLEEIGLSGQDITAAAQPRADGTTARPLPSWLHAVGDASGEAPLTHWGKYRARVIGQRIRADASGEALEPEPETVPVPQVVFTEPQVASVGLTAAAAREEGIEVVTAQVPFNGAAGASLLREDAHGTAQLVVDARTHCLVGATFVGPEASELLHGASIAIVGAVPVHVLRHAVPSFPTVSELWLRLLEELPAQMRHRGGA</sequence>
<dbReference type="InterPro" id="IPR016156">
    <property type="entry name" value="FAD/NAD-linked_Rdtase_dimer_sf"/>
</dbReference>
<accession>A0A921SW52</accession>
<evidence type="ECO:0000256" key="6">
    <source>
        <dbReference type="PIRSR" id="PIRSR000350-4"/>
    </source>
</evidence>
<feature type="binding site" evidence="5">
    <location>
        <position position="298"/>
    </location>
    <ligand>
        <name>NAD(+)</name>
        <dbReference type="ChEBI" id="CHEBI:57540"/>
    </ligand>
</feature>
<organism evidence="9 10">
    <name type="scientific">Brachybacterium massiliense</name>
    <dbReference type="NCBI Taxonomy" id="1755098"/>
    <lineage>
        <taxon>Bacteria</taxon>
        <taxon>Bacillati</taxon>
        <taxon>Actinomycetota</taxon>
        <taxon>Actinomycetes</taxon>
        <taxon>Micrococcales</taxon>
        <taxon>Dermabacteraceae</taxon>
        <taxon>Brachybacterium</taxon>
    </lineage>
</organism>
<evidence type="ECO:0000256" key="2">
    <source>
        <dbReference type="ARBA" id="ARBA00022630"/>
    </source>
</evidence>
<keyword evidence="3 5" id="KW-0274">FAD</keyword>
<dbReference type="PANTHER" id="PTHR22912:SF151">
    <property type="entry name" value="DIHYDROLIPOYL DEHYDROGENASE, MITOCHONDRIAL"/>
    <property type="match status" value="1"/>
</dbReference>
<dbReference type="Pfam" id="PF07992">
    <property type="entry name" value="Pyr_redox_2"/>
    <property type="match status" value="1"/>
</dbReference>
<dbReference type="SUPFAM" id="SSF55424">
    <property type="entry name" value="FAD/NAD-linked reductases, dimerisation (C-terminal) domain"/>
    <property type="match status" value="1"/>
</dbReference>
<proteinExistence type="inferred from homology"/>
<dbReference type="PANTHER" id="PTHR22912">
    <property type="entry name" value="DISULFIDE OXIDOREDUCTASE"/>
    <property type="match status" value="1"/>
</dbReference>
<dbReference type="EMBL" id="DYUE01000001">
    <property type="protein sequence ID" value="HJG90084.1"/>
    <property type="molecule type" value="Genomic_DNA"/>
</dbReference>
<dbReference type="AlphaFoldDB" id="A0A921SW52"/>
<evidence type="ECO:0000259" key="7">
    <source>
        <dbReference type="Pfam" id="PF02852"/>
    </source>
</evidence>
<feature type="binding site" evidence="5">
    <location>
        <position position="64"/>
    </location>
    <ligand>
        <name>FAD</name>
        <dbReference type="ChEBI" id="CHEBI:57692"/>
    </ligand>
</feature>
<evidence type="ECO:0000256" key="3">
    <source>
        <dbReference type="ARBA" id="ARBA00022827"/>
    </source>
</evidence>
<feature type="binding site" evidence="5">
    <location>
        <position position="124"/>
    </location>
    <ligand>
        <name>FAD</name>
        <dbReference type="ChEBI" id="CHEBI:57692"/>
    </ligand>
</feature>
<dbReference type="InterPro" id="IPR023753">
    <property type="entry name" value="FAD/NAD-binding_dom"/>
</dbReference>
<feature type="binding site" evidence="5">
    <location>
        <position position="343"/>
    </location>
    <ligand>
        <name>FAD</name>
        <dbReference type="ChEBI" id="CHEBI:57692"/>
    </ligand>
</feature>
<dbReference type="InterPro" id="IPR036188">
    <property type="entry name" value="FAD/NAD-bd_sf"/>
</dbReference>
<evidence type="ECO:0000259" key="8">
    <source>
        <dbReference type="Pfam" id="PF07992"/>
    </source>
</evidence>